<dbReference type="AlphaFoldDB" id="A0A0A9CVK3"/>
<reference evidence="1" key="2">
    <citation type="journal article" date="2015" name="Data Brief">
        <title>Shoot transcriptome of the giant reed, Arundo donax.</title>
        <authorList>
            <person name="Barrero R.A."/>
            <person name="Guerrero F.D."/>
            <person name="Moolhuijzen P."/>
            <person name="Goolsby J.A."/>
            <person name="Tidwell J."/>
            <person name="Bellgard S.E."/>
            <person name="Bellgard M.I."/>
        </authorList>
    </citation>
    <scope>NUCLEOTIDE SEQUENCE</scope>
    <source>
        <tissue evidence="1">Shoot tissue taken approximately 20 cm above the soil surface</tissue>
    </source>
</reference>
<protein>
    <submittedName>
        <fullName evidence="1">Uncharacterized protein</fullName>
    </submittedName>
</protein>
<organism evidence="1">
    <name type="scientific">Arundo donax</name>
    <name type="common">Giant reed</name>
    <name type="synonym">Donax arundinaceus</name>
    <dbReference type="NCBI Taxonomy" id="35708"/>
    <lineage>
        <taxon>Eukaryota</taxon>
        <taxon>Viridiplantae</taxon>
        <taxon>Streptophyta</taxon>
        <taxon>Embryophyta</taxon>
        <taxon>Tracheophyta</taxon>
        <taxon>Spermatophyta</taxon>
        <taxon>Magnoliopsida</taxon>
        <taxon>Liliopsida</taxon>
        <taxon>Poales</taxon>
        <taxon>Poaceae</taxon>
        <taxon>PACMAD clade</taxon>
        <taxon>Arundinoideae</taxon>
        <taxon>Arundineae</taxon>
        <taxon>Arundo</taxon>
    </lineage>
</organism>
<name>A0A0A9CVK3_ARUDO</name>
<dbReference type="EMBL" id="GBRH01220470">
    <property type="protein sequence ID" value="JAD77425.1"/>
    <property type="molecule type" value="Transcribed_RNA"/>
</dbReference>
<evidence type="ECO:0000313" key="1">
    <source>
        <dbReference type="EMBL" id="JAD77425.1"/>
    </source>
</evidence>
<sequence>MAFSYHENEQFLLICTAFVLATELGLAGCFLRHTHASDIYKRKCGIILCGPCRLFGLCTNCQHLVKGLARNAWILPC</sequence>
<reference evidence="1" key="1">
    <citation type="submission" date="2014-09" db="EMBL/GenBank/DDBJ databases">
        <authorList>
            <person name="Magalhaes I.L.F."/>
            <person name="Oliveira U."/>
            <person name="Santos F.R."/>
            <person name="Vidigal T.H.D.A."/>
            <person name="Brescovit A.D."/>
            <person name="Santos A.J."/>
        </authorList>
    </citation>
    <scope>NUCLEOTIDE SEQUENCE</scope>
    <source>
        <tissue evidence="1">Shoot tissue taken approximately 20 cm above the soil surface</tissue>
    </source>
</reference>
<accession>A0A0A9CVK3</accession>
<proteinExistence type="predicted"/>